<evidence type="ECO:0000259" key="2">
    <source>
        <dbReference type="Pfam" id="PF01558"/>
    </source>
</evidence>
<proteinExistence type="predicted"/>
<dbReference type="Pfam" id="PF01558">
    <property type="entry name" value="POR"/>
    <property type="match status" value="1"/>
</dbReference>
<dbReference type="PANTHER" id="PTHR42730:SF1">
    <property type="entry name" value="2-OXOGLUTARATE SYNTHASE SUBUNIT KORC"/>
    <property type="match status" value="1"/>
</dbReference>
<reference evidence="3 4" key="1">
    <citation type="submission" date="2018-10" db="EMBL/GenBank/DDBJ databases">
        <authorList>
            <person name="Zhang X."/>
        </authorList>
    </citation>
    <scope>NUCLEOTIDE SEQUENCE [LARGE SCALE GENOMIC DNA]</scope>
    <source>
        <strain evidence="3 4">SK-G1</strain>
    </source>
</reference>
<dbReference type="InterPro" id="IPR002869">
    <property type="entry name" value="Pyrv_flavodox_OxRed_cen"/>
</dbReference>
<keyword evidence="1" id="KW-0560">Oxidoreductase</keyword>
<protein>
    <submittedName>
        <fullName evidence="3">2-oxoacid:ferredoxin oxidoreductase subunit gamma</fullName>
    </submittedName>
</protein>
<dbReference type="EMBL" id="CP033169">
    <property type="protein sequence ID" value="AYO30571.1"/>
    <property type="molecule type" value="Genomic_DNA"/>
</dbReference>
<name>A0A3G2R5B7_9FIRM</name>
<dbReference type="InterPro" id="IPR052554">
    <property type="entry name" value="2-oxoglutarate_synth_KorC"/>
</dbReference>
<organism evidence="3 4">
    <name type="scientific">Biomaibacter acetigenes</name>
    <dbReference type="NCBI Taxonomy" id="2316383"/>
    <lineage>
        <taxon>Bacteria</taxon>
        <taxon>Bacillati</taxon>
        <taxon>Bacillota</taxon>
        <taxon>Clostridia</taxon>
        <taxon>Thermosediminibacterales</taxon>
        <taxon>Tepidanaerobacteraceae</taxon>
        <taxon>Biomaibacter</taxon>
    </lineage>
</organism>
<dbReference type="Gene3D" id="3.40.920.10">
    <property type="entry name" value="Pyruvate-ferredoxin oxidoreductase, PFOR, domain III"/>
    <property type="match status" value="1"/>
</dbReference>
<dbReference type="Proteomes" id="UP000280960">
    <property type="component" value="Chromosome"/>
</dbReference>
<evidence type="ECO:0000313" key="3">
    <source>
        <dbReference type="EMBL" id="AYO30571.1"/>
    </source>
</evidence>
<dbReference type="PANTHER" id="PTHR42730">
    <property type="entry name" value="2-OXOGLUTARATE SYNTHASE SUBUNIT KORC"/>
    <property type="match status" value="1"/>
</dbReference>
<keyword evidence="4" id="KW-1185">Reference proteome</keyword>
<dbReference type="AlphaFoldDB" id="A0A3G2R5B7"/>
<dbReference type="InterPro" id="IPR019752">
    <property type="entry name" value="Pyrv/ketoisovalerate_OxRed_cat"/>
</dbReference>
<dbReference type="GO" id="GO:0016903">
    <property type="term" value="F:oxidoreductase activity, acting on the aldehyde or oxo group of donors"/>
    <property type="evidence" value="ECO:0007669"/>
    <property type="project" value="InterPro"/>
</dbReference>
<dbReference type="SUPFAM" id="SSF53323">
    <property type="entry name" value="Pyruvate-ferredoxin oxidoreductase, PFOR, domain III"/>
    <property type="match status" value="1"/>
</dbReference>
<evidence type="ECO:0000256" key="1">
    <source>
        <dbReference type="ARBA" id="ARBA00023002"/>
    </source>
</evidence>
<evidence type="ECO:0000313" key="4">
    <source>
        <dbReference type="Proteomes" id="UP000280960"/>
    </source>
</evidence>
<dbReference type="KEGG" id="bacg:D2962_08020"/>
<gene>
    <name evidence="3" type="ORF">D2962_08020</name>
</gene>
<sequence length="185" mass="19976">MFLKTRTEIVLAGVGGQGLILIGKIIGEAAALFEGKNAVQTQSYGVASRGGFSKSEVVISDEEVAYPEVLEPDLVLALSQQSYDMYRSKIGKDSLLIFDSDTIEQRECSGKAIGYQITSTAVNLHSMKILNMIALGILAGLSVSRANIAGFPSYDSLKKSLEQNTPAQYKNLNLEAFETGYKLVN</sequence>
<feature type="domain" description="Pyruvate/ketoisovalerate oxidoreductase catalytic" evidence="2">
    <location>
        <begin position="15"/>
        <end position="181"/>
    </location>
</feature>
<accession>A0A3G2R5B7</accession>